<sequence>MSRFYCYSYWVFVLITTPTSVFGASESSVRKSKVECKDVLVVKERNGTFTYCTYGDIPWQTLILSTDYTALMCSLIYYLSCKQYSVYYILVCPSTDI</sequence>
<keyword evidence="3" id="KW-1185">Reference proteome</keyword>
<evidence type="ECO:0000256" key="1">
    <source>
        <dbReference type="SAM" id="SignalP"/>
    </source>
</evidence>
<dbReference type="EMBL" id="MU155444">
    <property type="protein sequence ID" value="KAF9473424.1"/>
    <property type="molecule type" value="Genomic_DNA"/>
</dbReference>
<comment type="caution">
    <text evidence="2">The sequence shown here is derived from an EMBL/GenBank/DDBJ whole genome shotgun (WGS) entry which is preliminary data.</text>
</comment>
<organism evidence="2 3">
    <name type="scientific">Pholiota conissans</name>
    <dbReference type="NCBI Taxonomy" id="109636"/>
    <lineage>
        <taxon>Eukaryota</taxon>
        <taxon>Fungi</taxon>
        <taxon>Dikarya</taxon>
        <taxon>Basidiomycota</taxon>
        <taxon>Agaricomycotina</taxon>
        <taxon>Agaricomycetes</taxon>
        <taxon>Agaricomycetidae</taxon>
        <taxon>Agaricales</taxon>
        <taxon>Agaricineae</taxon>
        <taxon>Strophariaceae</taxon>
        <taxon>Pholiota</taxon>
    </lineage>
</organism>
<dbReference type="Proteomes" id="UP000807469">
    <property type="component" value="Unassembled WGS sequence"/>
</dbReference>
<gene>
    <name evidence="2" type="ORF">BDN70DRAFT_383950</name>
</gene>
<evidence type="ECO:0000313" key="3">
    <source>
        <dbReference type="Proteomes" id="UP000807469"/>
    </source>
</evidence>
<accession>A0A9P6CUQ9</accession>
<feature type="chain" id="PRO_5040461879" evidence="1">
    <location>
        <begin position="24"/>
        <end position="97"/>
    </location>
</feature>
<proteinExistence type="predicted"/>
<reference evidence="2" key="1">
    <citation type="submission" date="2020-11" db="EMBL/GenBank/DDBJ databases">
        <authorList>
            <consortium name="DOE Joint Genome Institute"/>
            <person name="Ahrendt S."/>
            <person name="Riley R."/>
            <person name="Andreopoulos W."/>
            <person name="Labutti K."/>
            <person name="Pangilinan J."/>
            <person name="Ruiz-Duenas F.J."/>
            <person name="Barrasa J.M."/>
            <person name="Sanchez-Garcia M."/>
            <person name="Camarero S."/>
            <person name="Miyauchi S."/>
            <person name="Serrano A."/>
            <person name="Linde D."/>
            <person name="Babiker R."/>
            <person name="Drula E."/>
            <person name="Ayuso-Fernandez I."/>
            <person name="Pacheco R."/>
            <person name="Padilla G."/>
            <person name="Ferreira P."/>
            <person name="Barriuso J."/>
            <person name="Kellner H."/>
            <person name="Castanera R."/>
            <person name="Alfaro M."/>
            <person name="Ramirez L."/>
            <person name="Pisabarro A.G."/>
            <person name="Kuo A."/>
            <person name="Tritt A."/>
            <person name="Lipzen A."/>
            <person name="He G."/>
            <person name="Yan M."/>
            <person name="Ng V."/>
            <person name="Cullen D."/>
            <person name="Martin F."/>
            <person name="Rosso M.-N."/>
            <person name="Henrissat B."/>
            <person name="Hibbett D."/>
            <person name="Martinez A.T."/>
            <person name="Grigoriev I.V."/>
        </authorList>
    </citation>
    <scope>NUCLEOTIDE SEQUENCE</scope>
    <source>
        <strain evidence="2">CIRM-BRFM 674</strain>
    </source>
</reference>
<evidence type="ECO:0000313" key="2">
    <source>
        <dbReference type="EMBL" id="KAF9473424.1"/>
    </source>
</evidence>
<dbReference type="AlphaFoldDB" id="A0A9P6CUQ9"/>
<protein>
    <submittedName>
        <fullName evidence="2">Uncharacterized protein</fullName>
    </submittedName>
</protein>
<keyword evidence="1" id="KW-0732">Signal</keyword>
<feature type="signal peptide" evidence="1">
    <location>
        <begin position="1"/>
        <end position="23"/>
    </location>
</feature>
<name>A0A9P6CUQ9_9AGAR</name>